<evidence type="ECO:0000256" key="4">
    <source>
        <dbReference type="ARBA" id="ARBA00022475"/>
    </source>
</evidence>
<gene>
    <name evidence="9" type="ORF">SAMN04488047_10667</name>
</gene>
<dbReference type="STRING" id="441119.SAMN04488047_10667"/>
<evidence type="ECO:0000313" key="10">
    <source>
        <dbReference type="Proteomes" id="UP000199356"/>
    </source>
</evidence>
<evidence type="ECO:0000256" key="8">
    <source>
        <dbReference type="SAM" id="Phobius"/>
    </source>
</evidence>
<feature type="transmembrane region" description="Helical" evidence="8">
    <location>
        <begin position="164"/>
        <end position="185"/>
    </location>
</feature>
<protein>
    <recommendedName>
        <fullName evidence="11">Transporter</fullName>
    </recommendedName>
</protein>
<feature type="transmembrane region" description="Helical" evidence="8">
    <location>
        <begin position="279"/>
        <end position="300"/>
    </location>
</feature>
<keyword evidence="10" id="KW-1185">Reference proteome</keyword>
<feature type="transmembrane region" description="Helical" evidence="8">
    <location>
        <begin position="103"/>
        <end position="118"/>
    </location>
</feature>
<dbReference type="PANTHER" id="PTHR36838:SF4">
    <property type="entry name" value="AUXIN EFFLUX CARRIER FAMILY PROTEIN"/>
    <property type="match status" value="1"/>
</dbReference>
<feature type="transmembrane region" description="Helical" evidence="8">
    <location>
        <begin position="248"/>
        <end position="267"/>
    </location>
</feature>
<evidence type="ECO:0000256" key="1">
    <source>
        <dbReference type="ARBA" id="ARBA00004651"/>
    </source>
</evidence>
<evidence type="ECO:0008006" key="11">
    <source>
        <dbReference type="Google" id="ProtNLM"/>
    </source>
</evidence>
<dbReference type="Pfam" id="PF03547">
    <property type="entry name" value="Mem_trans"/>
    <property type="match status" value="1"/>
</dbReference>
<feature type="transmembrane region" description="Helical" evidence="8">
    <location>
        <begin position="191"/>
        <end position="208"/>
    </location>
</feature>
<organism evidence="9 10">
    <name type="scientific">Tranquillimonas alkanivorans</name>
    <dbReference type="NCBI Taxonomy" id="441119"/>
    <lineage>
        <taxon>Bacteria</taxon>
        <taxon>Pseudomonadati</taxon>
        <taxon>Pseudomonadota</taxon>
        <taxon>Alphaproteobacteria</taxon>
        <taxon>Rhodobacterales</taxon>
        <taxon>Roseobacteraceae</taxon>
        <taxon>Tranquillimonas</taxon>
    </lineage>
</organism>
<feature type="transmembrane region" description="Helical" evidence="8">
    <location>
        <begin position="61"/>
        <end position="82"/>
    </location>
</feature>
<feature type="transmembrane region" description="Helical" evidence="8">
    <location>
        <begin position="37"/>
        <end position="55"/>
    </location>
</feature>
<evidence type="ECO:0000256" key="6">
    <source>
        <dbReference type="ARBA" id="ARBA00022989"/>
    </source>
</evidence>
<dbReference type="GO" id="GO:0055085">
    <property type="term" value="P:transmembrane transport"/>
    <property type="evidence" value="ECO:0007669"/>
    <property type="project" value="InterPro"/>
</dbReference>
<dbReference type="Proteomes" id="UP000199356">
    <property type="component" value="Unassembled WGS sequence"/>
</dbReference>
<dbReference type="InterPro" id="IPR038770">
    <property type="entry name" value="Na+/solute_symporter_sf"/>
</dbReference>
<feature type="transmembrane region" description="Helical" evidence="8">
    <location>
        <begin position="6"/>
        <end position="25"/>
    </location>
</feature>
<dbReference type="PANTHER" id="PTHR36838">
    <property type="entry name" value="AUXIN EFFLUX CARRIER FAMILY PROTEIN"/>
    <property type="match status" value="1"/>
</dbReference>
<comment type="similarity">
    <text evidence="2">Belongs to the auxin efflux carrier (TC 2.A.69) family.</text>
</comment>
<keyword evidence="6 8" id="KW-1133">Transmembrane helix</keyword>
<dbReference type="AlphaFoldDB" id="A0A1I5Q5E0"/>
<evidence type="ECO:0000256" key="3">
    <source>
        <dbReference type="ARBA" id="ARBA00022448"/>
    </source>
</evidence>
<dbReference type="EMBL" id="FOXA01000006">
    <property type="protein sequence ID" value="SFP41210.1"/>
    <property type="molecule type" value="Genomic_DNA"/>
</dbReference>
<dbReference type="OrthoDB" id="9805563at2"/>
<dbReference type="Gene3D" id="1.20.1530.20">
    <property type="match status" value="1"/>
</dbReference>
<sequence>MQLVTTIWPIFALIGLGYLLRRASVPERGFWPAAERINYVLLFPALLVVNLANAPLDDPSILRMGGAAVVTICLAAAALVLLRRARPAPASRFGPVLQGVVRFNTYLGLAVTASLLGAEGTRRAAVLLAVAVPVVNVLSVLALTEAQPRGGIGRLLRLIVTNPLILACVLGIFIALAGAGLPFGIGRILELLAQASLPLGLLCVGAALRLRALGRETPALIGISALRLLAMPALALGVSLSFGLDAPATLVLVIFAAIPTAPTAYVLTRQMNGDGSLMAGLVTAQTVAAVVTLPVVLAAVRQL</sequence>
<evidence type="ECO:0000256" key="7">
    <source>
        <dbReference type="ARBA" id="ARBA00023136"/>
    </source>
</evidence>
<dbReference type="RefSeq" id="WP_093420804.1">
    <property type="nucleotide sequence ID" value="NZ_FOXA01000006.1"/>
</dbReference>
<evidence type="ECO:0000313" key="9">
    <source>
        <dbReference type="EMBL" id="SFP41210.1"/>
    </source>
</evidence>
<accession>A0A1I5Q5E0</accession>
<name>A0A1I5Q5E0_9RHOB</name>
<comment type="subcellular location">
    <subcellularLocation>
        <location evidence="1">Cell membrane</location>
        <topology evidence="1">Multi-pass membrane protein</topology>
    </subcellularLocation>
</comment>
<proteinExistence type="inferred from homology"/>
<keyword evidence="3" id="KW-0813">Transport</keyword>
<keyword evidence="7 8" id="KW-0472">Membrane</keyword>
<reference evidence="9 10" key="1">
    <citation type="submission" date="2016-10" db="EMBL/GenBank/DDBJ databases">
        <authorList>
            <person name="de Groot N.N."/>
        </authorList>
    </citation>
    <scope>NUCLEOTIDE SEQUENCE [LARGE SCALE GENOMIC DNA]</scope>
    <source>
        <strain evidence="9 10">DSM 19547</strain>
    </source>
</reference>
<dbReference type="GO" id="GO:0005886">
    <property type="term" value="C:plasma membrane"/>
    <property type="evidence" value="ECO:0007669"/>
    <property type="project" value="UniProtKB-SubCell"/>
</dbReference>
<keyword evidence="5 8" id="KW-0812">Transmembrane</keyword>
<feature type="transmembrane region" description="Helical" evidence="8">
    <location>
        <begin position="220"/>
        <end position="242"/>
    </location>
</feature>
<evidence type="ECO:0000256" key="2">
    <source>
        <dbReference type="ARBA" id="ARBA00010145"/>
    </source>
</evidence>
<keyword evidence="4" id="KW-1003">Cell membrane</keyword>
<evidence type="ECO:0000256" key="5">
    <source>
        <dbReference type="ARBA" id="ARBA00022692"/>
    </source>
</evidence>
<dbReference type="InterPro" id="IPR004776">
    <property type="entry name" value="Mem_transp_PIN-like"/>
</dbReference>
<feature type="transmembrane region" description="Helical" evidence="8">
    <location>
        <begin position="124"/>
        <end position="143"/>
    </location>
</feature>